<evidence type="ECO:0000313" key="2">
    <source>
        <dbReference type="Proteomes" id="UP000469424"/>
    </source>
</evidence>
<keyword evidence="2" id="KW-1185">Reference proteome</keyword>
<organism evidence="1 2">
    <name type="scientific">Mogibacterium kristiansenii</name>
    <dbReference type="NCBI Taxonomy" id="2606708"/>
    <lineage>
        <taxon>Bacteria</taxon>
        <taxon>Bacillati</taxon>
        <taxon>Bacillota</taxon>
        <taxon>Clostridia</taxon>
        <taxon>Peptostreptococcales</taxon>
        <taxon>Anaerovoracaceae</taxon>
        <taxon>Mogibacterium</taxon>
    </lineage>
</organism>
<dbReference type="RefSeq" id="WP_154554991.1">
    <property type="nucleotide sequence ID" value="NZ_JAQXUZ010000022.1"/>
</dbReference>
<evidence type="ECO:0000313" key="1">
    <source>
        <dbReference type="EMBL" id="MST71430.1"/>
    </source>
</evidence>
<protein>
    <submittedName>
        <fullName evidence="1">DUF2764 family protein</fullName>
    </submittedName>
</protein>
<reference evidence="1 2" key="1">
    <citation type="submission" date="2019-08" db="EMBL/GenBank/DDBJ databases">
        <title>In-depth cultivation of the pig gut microbiome towards novel bacterial diversity and tailored functional studies.</title>
        <authorList>
            <person name="Wylensek D."/>
            <person name="Hitch T.C.A."/>
            <person name="Clavel T."/>
        </authorList>
    </citation>
    <scope>NUCLEOTIDE SEQUENCE [LARGE SCALE GENOMIC DNA]</scope>
    <source>
        <strain evidence="1 2">WCA-MUC-591-APC-4B</strain>
    </source>
</reference>
<dbReference type="AlphaFoldDB" id="A0A6N7X7E5"/>
<proteinExistence type="predicted"/>
<name>A0A6N7X7E5_9FIRM</name>
<accession>A0A6N7X7E5</accession>
<dbReference type="Proteomes" id="UP000469424">
    <property type="component" value="Unassembled WGS sequence"/>
</dbReference>
<gene>
    <name evidence="1" type="ORF">FYJ65_08950</name>
</gene>
<sequence length="173" mass="19845">MASYYYLISSLPELSANEEMPITYDEFIAMCEDNVSDKTLERLKNLTLDSTEGPLLKKWSGFYTGLFRELNAQRSAALGKSYQAEYEKNPESTQIAQAAITAKNPLEAEKLLLVRQFEALDYYTGGHFFDDVCLFGYAIKLKLLERQSCFVKEKGEAEFKRLFDNVQHSVYNL</sequence>
<dbReference type="EMBL" id="VUNA01000025">
    <property type="protein sequence ID" value="MST71430.1"/>
    <property type="molecule type" value="Genomic_DNA"/>
</dbReference>
<comment type="caution">
    <text evidence="1">The sequence shown here is derived from an EMBL/GenBank/DDBJ whole genome shotgun (WGS) entry which is preliminary data.</text>
</comment>